<dbReference type="Proteomes" id="UP001151002">
    <property type="component" value="Unassembled WGS sequence"/>
</dbReference>
<protein>
    <submittedName>
        <fullName evidence="1">Uncharacterized protein</fullName>
    </submittedName>
</protein>
<evidence type="ECO:0000313" key="1">
    <source>
        <dbReference type="EMBL" id="MCY1144049.1"/>
    </source>
</evidence>
<comment type="caution">
    <text evidence="1">The sequence shown here is derived from an EMBL/GenBank/DDBJ whole genome shotgun (WGS) entry which is preliminary data.</text>
</comment>
<gene>
    <name evidence="1" type="ORF">OWR29_39150</name>
</gene>
<sequence>MTYPPDPYSATSVPGGHLLPGVVAQQQRDAHDALEDDQYSVHDQQWQVFHRLRLLSVNHAQKGYRLRYRTPLSAHALAFLFVQPATAERAGGRRSEVVAATRLWLAGPESRHAGPLLAELTRQARERDPRSVWDLREHLANRCDTAMGEHAVYLGLGLSSLDTAAGRFAQVCQTASTELEVGGSILYVATGSAEPEDQQIIAAERHGAGTFNATTIHSYRALSLYRLSAPYPFAEAGLHALYGDPVRGPLLEGMRLLDFTLRQADAERRAMQNGPRARRGRP</sequence>
<accession>A0ABT4BBZ7</accession>
<keyword evidence="2" id="KW-1185">Reference proteome</keyword>
<reference evidence="1" key="1">
    <citation type="submission" date="2022-11" db="EMBL/GenBank/DDBJ databases">
        <authorList>
            <person name="Somphong A."/>
            <person name="Phongsopitanun W."/>
        </authorList>
    </citation>
    <scope>NUCLEOTIDE SEQUENCE</scope>
    <source>
        <strain evidence="1">Pm04-4</strain>
    </source>
</reference>
<organism evidence="1 2">
    <name type="scientific">Paractinoplanes pyxinae</name>
    <dbReference type="NCBI Taxonomy" id="2997416"/>
    <lineage>
        <taxon>Bacteria</taxon>
        <taxon>Bacillati</taxon>
        <taxon>Actinomycetota</taxon>
        <taxon>Actinomycetes</taxon>
        <taxon>Micromonosporales</taxon>
        <taxon>Micromonosporaceae</taxon>
        <taxon>Paractinoplanes</taxon>
    </lineage>
</organism>
<evidence type="ECO:0000313" key="2">
    <source>
        <dbReference type="Proteomes" id="UP001151002"/>
    </source>
</evidence>
<dbReference type="EMBL" id="JAPNTZ010000018">
    <property type="protein sequence ID" value="MCY1144049.1"/>
    <property type="molecule type" value="Genomic_DNA"/>
</dbReference>
<dbReference type="RefSeq" id="WP_267568607.1">
    <property type="nucleotide sequence ID" value="NZ_JAPNTZ010000018.1"/>
</dbReference>
<proteinExistence type="predicted"/>
<name>A0ABT4BBZ7_9ACTN</name>